<dbReference type="PROSITE" id="PS00330">
    <property type="entry name" value="HEMOLYSIN_CALCIUM"/>
    <property type="match status" value="3"/>
</dbReference>
<dbReference type="InterPro" id="IPR001343">
    <property type="entry name" value="Hemolysn_Ca-bd"/>
</dbReference>
<gene>
    <name evidence="5" type="ORF">FHR70_004750</name>
</gene>
<dbReference type="RefSeq" id="WP_183454696.1">
    <property type="nucleotide sequence ID" value="NZ_JACHWB010000012.1"/>
</dbReference>
<dbReference type="Gene3D" id="2.150.10.10">
    <property type="entry name" value="Serralysin-like metalloprotease, C-terminal"/>
    <property type="match status" value="1"/>
</dbReference>
<feature type="region of interest" description="Disordered" evidence="3">
    <location>
        <begin position="152"/>
        <end position="171"/>
    </location>
</feature>
<dbReference type="GO" id="GO:0007156">
    <property type="term" value="P:homophilic cell adhesion via plasma membrane adhesion molecules"/>
    <property type="evidence" value="ECO:0007669"/>
    <property type="project" value="InterPro"/>
</dbReference>
<sequence length="628" mass="66513">MGKVYKVDVETMISALGGTGREQRPAITALDDGGWLVVWRREIAGGEDVLGQRYGQNGEPVGGPIRVSEDGGYNISPSVLALPGGGWVAFWANGTGIFQRQFDSGGNPVAGAIRVNTGTGSVNEPEVCVLPDGGWVVTWYSNQDSDIYQRIFDSSGNPNPDGDRPIPQNTAGTQANHQIAALAEGGWVVIWQGSSGIYQRRFDADGEVLSDDVVVSAAGAFPSITGLSDGGWIVTWSGAGGLHQKRFDKNGQAADVEAVVAAATDGFVHHVTDLADGGWVVTWSADDGQGRGIYQKAFDKFGRAASDAHMPVNTDTAGDGTWPVVTALNDGSWVVAWQSNQTGSHEIYQQRFKMNEAPSDLALSAATVMEAETSDMVVGTLSAKDADVAIAGDTLTYTLLDNAGGRFAIQGDKLVVADGLRLDHEQAASHTIKVRVADRDGLGEEKTFTVGVTDRSPEKIRGSNGHDVLWGDVGADSFSGLGGNDRLVGDNGRDRLDGGLGNDTLSGGYGNDILIGGKGKDAFAFTAKLGTSKTNRKVNFDTISDFKLREDKIHLENAVFSKLKKAGKLSTSFFTIGDKAKDKNDYIVYNKKTGVLSYDPDGSGARKAIEFAKVKAKLNLKASDLIVI</sequence>
<dbReference type="GO" id="GO:0016020">
    <property type="term" value="C:membrane"/>
    <property type="evidence" value="ECO:0007669"/>
    <property type="project" value="InterPro"/>
</dbReference>
<dbReference type="InterPro" id="IPR015919">
    <property type="entry name" value="Cadherin-like_sf"/>
</dbReference>
<dbReference type="InterPro" id="IPR011049">
    <property type="entry name" value="Serralysin-like_metalloprot_C"/>
</dbReference>
<proteinExistence type="predicted"/>
<protein>
    <submittedName>
        <fullName evidence="5">Ca2+-binding RTX toxin-like protein</fullName>
    </submittedName>
</protein>
<dbReference type="InterPro" id="IPR050557">
    <property type="entry name" value="RTX_toxin/Mannuronan_C5-epim"/>
</dbReference>
<dbReference type="PANTHER" id="PTHR38340:SF1">
    <property type="entry name" value="S-LAYER PROTEIN"/>
    <property type="match status" value="1"/>
</dbReference>
<dbReference type="PANTHER" id="PTHR38340">
    <property type="entry name" value="S-LAYER PROTEIN"/>
    <property type="match status" value="1"/>
</dbReference>
<keyword evidence="2" id="KW-0964">Secreted</keyword>
<evidence type="ECO:0000256" key="1">
    <source>
        <dbReference type="ARBA" id="ARBA00004613"/>
    </source>
</evidence>
<dbReference type="GO" id="GO:0005576">
    <property type="term" value="C:extracellular region"/>
    <property type="evidence" value="ECO:0007669"/>
    <property type="project" value="UniProtKB-SubCell"/>
</dbReference>
<dbReference type="EMBL" id="JACHWB010000012">
    <property type="protein sequence ID" value="MBB3021648.1"/>
    <property type="molecule type" value="Genomic_DNA"/>
</dbReference>
<dbReference type="SUPFAM" id="SSF49313">
    <property type="entry name" value="Cadherin-like"/>
    <property type="match status" value="1"/>
</dbReference>
<dbReference type="SUPFAM" id="SSF51120">
    <property type="entry name" value="beta-Roll"/>
    <property type="match status" value="1"/>
</dbReference>
<dbReference type="AlphaFoldDB" id="A0A7W4VQW7"/>
<dbReference type="InterPro" id="IPR018511">
    <property type="entry name" value="Hemolysin-typ_Ca-bd_CS"/>
</dbReference>
<name>A0A7W4VQW7_9HYPH</name>
<dbReference type="CDD" id="cd11304">
    <property type="entry name" value="Cadherin_repeat"/>
    <property type="match status" value="1"/>
</dbReference>
<evidence type="ECO:0000256" key="3">
    <source>
        <dbReference type="SAM" id="MobiDB-lite"/>
    </source>
</evidence>
<dbReference type="Proteomes" id="UP000532010">
    <property type="component" value="Unassembled WGS sequence"/>
</dbReference>
<comment type="caution">
    <text evidence="5">The sequence shown here is derived from an EMBL/GenBank/DDBJ whole genome shotgun (WGS) entry which is preliminary data.</text>
</comment>
<dbReference type="Gene3D" id="2.60.40.60">
    <property type="entry name" value="Cadherins"/>
    <property type="match status" value="1"/>
</dbReference>
<dbReference type="InterPro" id="IPR002126">
    <property type="entry name" value="Cadherin-like_dom"/>
</dbReference>
<evidence type="ECO:0000259" key="4">
    <source>
        <dbReference type="PROSITE" id="PS50268"/>
    </source>
</evidence>
<accession>A0A7W4VQW7</accession>
<dbReference type="GO" id="GO:0005509">
    <property type="term" value="F:calcium ion binding"/>
    <property type="evidence" value="ECO:0007669"/>
    <property type="project" value="InterPro"/>
</dbReference>
<evidence type="ECO:0000313" key="6">
    <source>
        <dbReference type="Proteomes" id="UP000532010"/>
    </source>
</evidence>
<dbReference type="PRINTS" id="PR00313">
    <property type="entry name" value="CABNDNGRPT"/>
</dbReference>
<keyword evidence="6" id="KW-1185">Reference proteome</keyword>
<evidence type="ECO:0000256" key="2">
    <source>
        <dbReference type="ARBA" id="ARBA00022525"/>
    </source>
</evidence>
<reference evidence="5 6" key="1">
    <citation type="submission" date="2020-08" db="EMBL/GenBank/DDBJ databases">
        <title>The Agave Microbiome: Exploring the role of microbial communities in plant adaptations to desert environments.</title>
        <authorList>
            <person name="Partida-Martinez L.P."/>
        </authorList>
    </citation>
    <scope>NUCLEOTIDE SEQUENCE [LARGE SCALE GENOMIC DNA]</scope>
    <source>
        <strain evidence="5 6">AT3.9</strain>
    </source>
</reference>
<feature type="domain" description="Cadherin" evidence="4">
    <location>
        <begin position="360"/>
        <end position="478"/>
    </location>
</feature>
<comment type="subcellular location">
    <subcellularLocation>
        <location evidence="1">Secreted</location>
    </subcellularLocation>
</comment>
<organism evidence="5 6">
    <name type="scientific">Microvirga lupini</name>
    <dbReference type="NCBI Taxonomy" id="420324"/>
    <lineage>
        <taxon>Bacteria</taxon>
        <taxon>Pseudomonadati</taxon>
        <taxon>Pseudomonadota</taxon>
        <taxon>Alphaproteobacteria</taxon>
        <taxon>Hyphomicrobiales</taxon>
        <taxon>Methylobacteriaceae</taxon>
        <taxon>Microvirga</taxon>
    </lineage>
</organism>
<dbReference type="SMART" id="SM00112">
    <property type="entry name" value="CA"/>
    <property type="match status" value="1"/>
</dbReference>
<dbReference type="Pfam" id="PF00353">
    <property type="entry name" value="HemolysinCabind"/>
    <property type="match status" value="2"/>
</dbReference>
<evidence type="ECO:0000313" key="5">
    <source>
        <dbReference type="EMBL" id="MBB3021648.1"/>
    </source>
</evidence>
<dbReference type="PROSITE" id="PS50268">
    <property type="entry name" value="CADHERIN_2"/>
    <property type="match status" value="1"/>
</dbReference>